<organism evidence="1 2">
    <name type="scientific">Colocasia esculenta</name>
    <name type="common">Wild taro</name>
    <name type="synonym">Arum esculentum</name>
    <dbReference type="NCBI Taxonomy" id="4460"/>
    <lineage>
        <taxon>Eukaryota</taxon>
        <taxon>Viridiplantae</taxon>
        <taxon>Streptophyta</taxon>
        <taxon>Embryophyta</taxon>
        <taxon>Tracheophyta</taxon>
        <taxon>Spermatophyta</taxon>
        <taxon>Magnoliopsida</taxon>
        <taxon>Liliopsida</taxon>
        <taxon>Araceae</taxon>
        <taxon>Aroideae</taxon>
        <taxon>Colocasieae</taxon>
        <taxon>Colocasia</taxon>
    </lineage>
</organism>
<sequence length="119" mass="13114">MSPPSPPLPRLSSFLSLSCSPQPEVAAINPAIRQRRRHPCYGPIPAVAIGSPRFGGLKLEILIRSAFSLFQHGRGDECDLWKLTEFNLDFQFELNARIHIKQVPSSSGVGGDEDEDENS</sequence>
<comment type="caution">
    <text evidence="1">The sequence shown here is derived from an EMBL/GenBank/DDBJ whole genome shotgun (WGS) entry which is preliminary data.</text>
</comment>
<dbReference type="EMBL" id="NMUH01004183">
    <property type="protein sequence ID" value="MQM08676.1"/>
    <property type="molecule type" value="Genomic_DNA"/>
</dbReference>
<keyword evidence="2" id="KW-1185">Reference proteome</keyword>
<reference evidence="1" key="1">
    <citation type="submission" date="2017-07" db="EMBL/GenBank/DDBJ databases">
        <title>Taro Niue Genome Assembly and Annotation.</title>
        <authorList>
            <person name="Atibalentja N."/>
            <person name="Keating K."/>
            <person name="Fields C.J."/>
        </authorList>
    </citation>
    <scope>NUCLEOTIDE SEQUENCE</scope>
    <source>
        <strain evidence="1">Niue_2</strain>
        <tissue evidence="1">Leaf</tissue>
    </source>
</reference>
<gene>
    <name evidence="1" type="ORF">Taro_041540</name>
</gene>
<name>A0A843WLY4_COLES</name>
<accession>A0A843WLY4</accession>
<dbReference type="Proteomes" id="UP000652761">
    <property type="component" value="Unassembled WGS sequence"/>
</dbReference>
<evidence type="ECO:0000313" key="2">
    <source>
        <dbReference type="Proteomes" id="UP000652761"/>
    </source>
</evidence>
<evidence type="ECO:0000313" key="1">
    <source>
        <dbReference type="EMBL" id="MQM08676.1"/>
    </source>
</evidence>
<dbReference type="AlphaFoldDB" id="A0A843WLY4"/>
<proteinExistence type="predicted"/>
<protein>
    <submittedName>
        <fullName evidence="1">Uncharacterized protein</fullName>
    </submittedName>
</protein>